<proteinExistence type="predicted"/>
<evidence type="ECO:0000313" key="2">
    <source>
        <dbReference type="Proteomes" id="UP000321903"/>
    </source>
</evidence>
<gene>
    <name evidence="1" type="ORF">ES754_03375</name>
</gene>
<dbReference type="RefSeq" id="WP_147222050.1">
    <property type="nucleotide sequence ID" value="NZ_CAJGYY010000001.1"/>
</dbReference>
<keyword evidence="2" id="KW-1185">Reference proteome</keyword>
<evidence type="ECO:0000313" key="1">
    <source>
        <dbReference type="EMBL" id="TXD98007.1"/>
    </source>
</evidence>
<organism evidence="1 2">
    <name type="scientific">Psychrobacter frigidicola</name>
    <dbReference type="NCBI Taxonomy" id="45611"/>
    <lineage>
        <taxon>Bacteria</taxon>
        <taxon>Pseudomonadati</taxon>
        <taxon>Pseudomonadota</taxon>
        <taxon>Gammaproteobacteria</taxon>
        <taxon>Moraxellales</taxon>
        <taxon>Moraxellaceae</taxon>
        <taxon>Psychrobacter</taxon>
    </lineage>
</organism>
<name>A0A5C7A330_9GAMM</name>
<dbReference type="AlphaFoldDB" id="A0A5C7A330"/>
<dbReference type="EMBL" id="VORZ01000001">
    <property type="protein sequence ID" value="TXD98007.1"/>
    <property type="molecule type" value="Genomic_DNA"/>
</dbReference>
<accession>A0A5C7A330</accession>
<dbReference type="OrthoDB" id="6657525at2"/>
<sequence length="144" mass="16256">MNACSPKEPIEGVADAKAALKQQNIANIEENIKNSYARLAAKRADVCPKLIQKNRHENTIERTAEVMVDEHCDYFLYPHAGQRITVSVNNDQIEALLIVPILHNFADGQYPVTSYDKHVIRLSYNGATYRPERLNYDVAISISD</sequence>
<dbReference type="Proteomes" id="UP000321903">
    <property type="component" value="Unassembled WGS sequence"/>
</dbReference>
<reference evidence="1 2" key="1">
    <citation type="submission" date="2019-08" db="EMBL/GenBank/DDBJ databases">
        <title>Genome sequence of Psychrobacter frigidicola ACAM304 (type strain).</title>
        <authorList>
            <person name="Bowman J.P."/>
        </authorList>
    </citation>
    <scope>NUCLEOTIDE SEQUENCE [LARGE SCALE GENOMIC DNA]</scope>
    <source>
        <strain evidence="1 2">ACAM 304</strain>
    </source>
</reference>
<protein>
    <submittedName>
        <fullName evidence="1">Uncharacterized protein</fullName>
    </submittedName>
</protein>
<comment type="caution">
    <text evidence="1">The sequence shown here is derived from an EMBL/GenBank/DDBJ whole genome shotgun (WGS) entry which is preliminary data.</text>
</comment>